<evidence type="ECO:0000313" key="5">
    <source>
        <dbReference type="EMBL" id="MBJ6724536.1"/>
    </source>
</evidence>
<dbReference type="InterPro" id="IPR020449">
    <property type="entry name" value="Tscrpt_reg_AraC-type_HTH"/>
</dbReference>
<dbReference type="GO" id="GO:0003700">
    <property type="term" value="F:DNA-binding transcription factor activity"/>
    <property type="evidence" value="ECO:0007669"/>
    <property type="project" value="InterPro"/>
</dbReference>
<evidence type="ECO:0000313" key="6">
    <source>
        <dbReference type="Proteomes" id="UP000636888"/>
    </source>
</evidence>
<evidence type="ECO:0000259" key="4">
    <source>
        <dbReference type="PROSITE" id="PS01124"/>
    </source>
</evidence>
<dbReference type="InterPro" id="IPR018062">
    <property type="entry name" value="HTH_AraC-typ_CS"/>
</dbReference>
<sequence>MDREKAYAQRFERVFEYIEKHLDEPLTVEQLSQVAHFSKFHFHRQFSLYVGMSVSAYLRQLRLRQASYRLVFGREARIIDIALDAGFESPEAFTRAFRQLCGQSPSQFRKSPQWQPWTERFRLPPSKRRVTMDVKIVDFAETQIAVLAHQGAPEKINHSAQVFIAWRKETGLSPVKTSRTFGIAYHDPETTEPEQFRFDICGEVTGPVPENPQGVVSGVIPGGRCAMVLHQGSHDRMGDTIYPLYREWLPQSGEKLRDFPLFFRYVNLMPEVAEHELVTEVYLPLK</sequence>
<dbReference type="EMBL" id="JAEMHM010000005">
    <property type="protein sequence ID" value="MBJ6724536.1"/>
    <property type="molecule type" value="Genomic_DNA"/>
</dbReference>
<feature type="domain" description="HTH araC/xylS-type" evidence="4">
    <location>
        <begin position="12"/>
        <end position="111"/>
    </location>
</feature>
<dbReference type="Gene3D" id="3.20.80.10">
    <property type="entry name" value="Regulatory factor, effector binding domain"/>
    <property type="match status" value="1"/>
</dbReference>
<dbReference type="PANTHER" id="PTHR40055:SF1">
    <property type="entry name" value="TRANSCRIPTIONAL REGULATOR YGIV-RELATED"/>
    <property type="match status" value="1"/>
</dbReference>
<dbReference type="SMART" id="SM00342">
    <property type="entry name" value="HTH_ARAC"/>
    <property type="match status" value="1"/>
</dbReference>
<dbReference type="AlphaFoldDB" id="A0A8J7JBJ7"/>
<dbReference type="SUPFAM" id="SSF46689">
    <property type="entry name" value="Homeodomain-like"/>
    <property type="match status" value="2"/>
</dbReference>
<accession>A0A8J7JBJ7</accession>
<name>A0A8J7JBJ7_9BACT</name>
<keyword evidence="6" id="KW-1185">Reference proteome</keyword>
<dbReference type="PRINTS" id="PR00032">
    <property type="entry name" value="HTHARAC"/>
</dbReference>
<dbReference type="Pfam" id="PF06445">
    <property type="entry name" value="GyrI-like"/>
    <property type="match status" value="1"/>
</dbReference>
<dbReference type="GO" id="GO:0043565">
    <property type="term" value="F:sequence-specific DNA binding"/>
    <property type="evidence" value="ECO:0007669"/>
    <property type="project" value="InterPro"/>
</dbReference>
<comment type="caution">
    <text evidence="5">The sequence shown here is derived from an EMBL/GenBank/DDBJ whole genome shotgun (WGS) entry which is preliminary data.</text>
</comment>
<dbReference type="InterPro" id="IPR011256">
    <property type="entry name" value="Reg_factor_effector_dom_sf"/>
</dbReference>
<dbReference type="InterPro" id="IPR018060">
    <property type="entry name" value="HTH_AraC"/>
</dbReference>
<dbReference type="SUPFAM" id="SSF55136">
    <property type="entry name" value="Probable bacterial effector-binding domain"/>
    <property type="match status" value="1"/>
</dbReference>
<reference evidence="5" key="1">
    <citation type="submission" date="2020-12" db="EMBL/GenBank/DDBJ databases">
        <title>Geomonas sp. Red875, isolated from river sediment.</title>
        <authorList>
            <person name="Xu Z."/>
            <person name="Zhang Z."/>
            <person name="Masuda Y."/>
            <person name="Itoh H."/>
            <person name="Senoo K."/>
        </authorList>
    </citation>
    <scope>NUCLEOTIDE SEQUENCE</scope>
    <source>
        <strain evidence="5">Red875</strain>
    </source>
</reference>
<dbReference type="Pfam" id="PF12833">
    <property type="entry name" value="HTH_18"/>
    <property type="match status" value="1"/>
</dbReference>
<evidence type="ECO:0000256" key="3">
    <source>
        <dbReference type="ARBA" id="ARBA00023163"/>
    </source>
</evidence>
<dbReference type="PANTHER" id="PTHR40055">
    <property type="entry name" value="TRANSCRIPTIONAL REGULATOR YGIV-RELATED"/>
    <property type="match status" value="1"/>
</dbReference>
<dbReference type="PROSITE" id="PS00041">
    <property type="entry name" value="HTH_ARAC_FAMILY_1"/>
    <property type="match status" value="1"/>
</dbReference>
<evidence type="ECO:0000256" key="1">
    <source>
        <dbReference type="ARBA" id="ARBA00023015"/>
    </source>
</evidence>
<organism evidence="5 6">
    <name type="scientific">Geomesophilobacter sediminis</name>
    <dbReference type="NCBI Taxonomy" id="2798584"/>
    <lineage>
        <taxon>Bacteria</taxon>
        <taxon>Pseudomonadati</taxon>
        <taxon>Thermodesulfobacteriota</taxon>
        <taxon>Desulfuromonadia</taxon>
        <taxon>Geobacterales</taxon>
        <taxon>Geobacteraceae</taxon>
        <taxon>Geomesophilobacter</taxon>
    </lineage>
</organism>
<dbReference type="InterPro" id="IPR050908">
    <property type="entry name" value="SmbC-like"/>
</dbReference>
<protein>
    <submittedName>
        <fullName evidence="5">AraC family transcriptional regulator</fullName>
    </submittedName>
</protein>
<keyword evidence="2" id="KW-0238">DNA-binding</keyword>
<evidence type="ECO:0000256" key="2">
    <source>
        <dbReference type="ARBA" id="ARBA00023125"/>
    </source>
</evidence>
<dbReference type="PROSITE" id="PS01124">
    <property type="entry name" value="HTH_ARAC_FAMILY_2"/>
    <property type="match status" value="1"/>
</dbReference>
<dbReference type="InterPro" id="IPR009057">
    <property type="entry name" value="Homeodomain-like_sf"/>
</dbReference>
<dbReference type="SMART" id="SM00871">
    <property type="entry name" value="AraC_E_bind"/>
    <property type="match status" value="1"/>
</dbReference>
<gene>
    <name evidence="5" type="ORF">JFN93_07450</name>
</gene>
<dbReference type="Proteomes" id="UP000636888">
    <property type="component" value="Unassembled WGS sequence"/>
</dbReference>
<dbReference type="InterPro" id="IPR029442">
    <property type="entry name" value="GyrI-like"/>
</dbReference>
<keyword evidence="3" id="KW-0804">Transcription</keyword>
<dbReference type="InterPro" id="IPR010499">
    <property type="entry name" value="AraC_E-bd"/>
</dbReference>
<dbReference type="Gene3D" id="1.10.10.60">
    <property type="entry name" value="Homeodomain-like"/>
    <property type="match status" value="2"/>
</dbReference>
<dbReference type="RefSeq" id="WP_199383542.1">
    <property type="nucleotide sequence ID" value="NZ_JAEMHM010000005.1"/>
</dbReference>
<keyword evidence="1" id="KW-0805">Transcription regulation</keyword>
<proteinExistence type="predicted"/>